<dbReference type="SFLD" id="SFLDG01019">
    <property type="entry name" value="Terpene_Cyclase_Like_1_C_Termi"/>
    <property type="match status" value="1"/>
</dbReference>
<dbReference type="Pfam" id="PF01397">
    <property type="entry name" value="Terpene_synth"/>
    <property type="match status" value="1"/>
</dbReference>
<dbReference type="GO" id="GO:0010333">
    <property type="term" value="F:terpene synthase activity"/>
    <property type="evidence" value="ECO:0007669"/>
    <property type="project" value="InterPro"/>
</dbReference>
<keyword evidence="3" id="KW-0460">Magnesium</keyword>
<dbReference type="PANTHER" id="PTHR31225">
    <property type="entry name" value="OS04G0344100 PROTEIN-RELATED"/>
    <property type="match status" value="1"/>
</dbReference>
<feature type="domain" description="Terpene synthase metal-binding" evidence="6">
    <location>
        <begin position="257"/>
        <end position="496"/>
    </location>
</feature>
<evidence type="ECO:0000256" key="1">
    <source>
        <dbReference type="ARBA" id="ARBA00001946"/>
    </source>
</evidence>
<keyword evidence="2" id="KW-0479">Metal-binding</keyword>
<dbReference type="Proteomes" id="UP001497516">
    <property type="component" value="Chromosome 5"/>
</dbReference>
<accession>A0AAV2EJX9</accession>
<protein>
    <submittedName>
        <fullName evidence="7">Uncharacterized protein</fullName>
    </submittedName>
</protein>
<organism evidence="7 8">
    <name type="scientific">Linum trigynum</name>
    <dbReference type="NCBI Taxonomy" id="586398"/>
    <lineage>
        <taxon>Eukaryota</taxon>
        <taxon>Viridiplantae</taxon>
        <taxon>Streptophyta</taxon>
        <taxon>Embryophyta</taxon>
        <taxon>Tracheophyta</taxon>
        <taxon>Spermatophyta</taxon>
        <taxon>Magnoliopsida</taxon>
        <taxon>eudicotyledons</taxon>
        <taxon>Gunneridae</taxon>
        <taxon>Pentapetalae</taxon>
        <taxon>rosids</taxon>
        <taxon>fabids</taxon>
        <taxon>Malpighiales</taxon>
        <taxon>Linaceae</taxon>
        <taxon>Linum</taxon>
    </lineage>
</organism>
<dbReference type="SUPFAM" id="SSF48239">
    <property type="entry name" value="Terpenoid cyclases/Protein prenyltransferases"/>
    <property type="match status" value="1"/>
</dbReference>
<dbReference type="EMBL" id="OZ034818">
    <property type="protein sequence ID" value="CAL1386266.1"/>
    <property type="molecule type" value="Genomic_DNA"/>
</dbReference>
<dbReference type="Gene3D" id="1.10.600.10">
    <property type="entry name" value="Farnesyl Diphosphate Synthase"/>
    <property type="match status" value="1"/>
</dbReference>
<evidence type="ECO:0000256" key="4">
    <source>
        <dbReference type="ARBA" id="ARBA00023239"/>
    </source>
</evidence>
<evidence type="ECO:0000256" key="2">
    <source>
        <dbReference type="ARBA" id="ARBA00022723"/>
    </source>
</evidence>
<dbReference type="InterPro" id="IPR005630">
    <property type="entry name" value="Terpene_synthase_metal-bd"/>
</dbReference>
<dbReference type="FunFam" id="1.50.10.130:FF:000001">
    <property type="entry name" value="Isoprene synthase, chloroplastic"/>
    <property type="match status" value="1"/>
</dbReference>
<dbReference type="InterPro" id="IPR036965">
    <property type="entry name" value="Terpene_synth_N_sf"/>
</dbReference>
<evidence type="ECO:0000313" key="7">
    <source>
        <dbReference type="EMBL" id="CAL1386266.1"/>
    </source>
</evidence>
<gene>
    <name evidence="7" type="ORF">LTRI10_LOCUS27339</name>
</gene>
<dbReference type="AlphaFoldDB" id="A0AAV2EJX9"/>
<proteinExistence type="predicted"/>
<dbReference type="CDD" id="cd00684">
    <property type="entry name" value="Terpene_cyclase_plant_C1"/>
    <property type="match status" value="1"/>
</dbReference>
<dbReference type="PANTHER" id="PTHR31225:SF113">
    <property type="entry name" value="TERPENE SYNTHASE 3-RELATED"/>
    <property type="match status" value="1"/>
</dbReference>
<dbReference type="Pfam" id="PF03936">
    <property type="entry name" value="Terpene_synth_C"/>
    <property type="match status" value="1"/>
</dbReference>
<evidence type="ECO:0000313" key="8">
    <source>
        <dbReference type="Proteomes" id="UP001497516"/>
    </source>
</evidence>
<dbReference type="Gene3D" id="1.50.10.130">
    <property type="entry name" value="Terpene synthase, N-terminal domain"/>
    <property type="match status" value="1"/>
</dbReference>
<dbReference type="InterPro" id="IPR050148">
    <property type="entry name" value="Terpene_synthase-like"/>
</dbReference>
<comment type="cofactor">
    <cofactor evidence="1">
        <name>Mg(2+)</name>
        <dbReference type="ChEBI" id="CHEBI:18420"/>
    </cofactor>
</comment>
<dbReference type="InterPro" id="IPR008949">
    <property type="entry name" value="Isoprenoid_synthase_dom_sf"/>
</dbReference>
<reference evidence="7 8" key="1">
    <citation type="submission" date="2024-04" db="EMBL/GenBank/DDBJ databases">
        <authorList>
            <person name="Fracassetti M."/>
        </authorList>
    </citation>
    <scope>NUCLEOTIDE SEQUENCE [LARGE SCALE GENOMIC DNA]</scope>
</reference>
<keyword evidence="4" id="KW-0456">Lyase</keyword>
<keyword evidence="8" id="KW-1185">Reference proteome</keyword>
<evidence type="ECO:0000259" key="6">
    <source>
        <dbReference type="Pfam" id="PF03936"/>
    </source>
</evidence>
<dbReference type="SUPFAM" id="SSF48576">
    <property type="entry name" value="Terpenoid synthases"/>
    <property type="match status" value="1"/>
</dbReference>
<dbReference type="InterPro" id="IPR044814">
    <property type="entry name" value="Terpene_cyclase_plant_C1"/>
</dbReference>
<evidence type="ECO:0000259" key="5">
    <source>
        <dbReference type="Pfam" id="PF01397"/>
    </source>
</evidence>
<dbReference type="InterPro" id="IPR034741">
    <property type="entry name" value="Terpene_cyclase-like_1_C"/>
</dbReference>
<dbReference type="GO" id="GO:0000287">
    <property type="term" value="F:magnesium ion binding"/>
    <property type="evidence" value="ECO:0007669"/>
    <property type="project" value="InterPro"/>
</dbReference>
<feature type="domain" description="Terpene synthase N-terminal" evidence="5">
    <location>
        <begin position="25"/>
        <end position="198"/>
    </location>
</feature>
<dbReference type="SFLD" id="SFLDS00005">
    <property type="entry name" value="Isoprenoid_Synthase_Type_I"/>
    <property type="match status" value="1"/>
</dbReference>
<dbReference type="InterPro" id="IPR008930">
    <property type="entry name" value="Terpenoid_cyclase/PrenylTrfase"/>
</dbReference>
<dbReference type="InterPro" id="IPR001906">
    <property type="entry name" value="Terpene_synth_N"/>
</dbReference>
<dbReference type="GO" id="GO:0120251">
    <property type="term" value="P:hydrocarbon biosynthetic process"/>
    <property type="evidence" value="ECO:0007669"/>
    <property type="project" value="UniProtKB-ARBA"/>
</dbReference>
<dbReference type="GO" id="GO:0016102">
    <property type="term" value="P:diterpenoid biosynthetic process"/>
    <property type="evidence" value="ECO:0007669"/>
    <property type="project" value="InterPro"/>
</dbReference>
<evidence type="ECO:0000256" key="3">
    <source>
        <dbReference type="ARBA" id="ARBA00022842"/>
    </source>
</evidence>
<name>A0AAV2EJX9_9ROSI</name>
<sequence length="569" mass="65231">MAGAGAGAAASQPSRRTADFHPSVWRDFFITHVPQPDEVITAWNERIEVLKSNVRSTLLAPGTALSERLSRIDTIERLGIGYHFEGEIEGVFGEIYDQYYRRNDDLNTVALRFRLLRQHNYAVSSDVFKQFKKDGGRGEFKKEIIASDIKGMLNLYEAAYLRTEEDAILDEAIEFTKLHLMNAAELESPMAELVAHSLEMPLRKGVKRVEHLFFIPMYEKFHGHDVALLELAKLSFNVVQDLYQKELKVLTEWWVGLDLPRKLPYARDKLVEIFFWAMASAWEPKFALARYFYTKVISIGSMYDDTYDAYGYVEELELFTTATEKSNRWDPNVKDLNNCMKTLFDAIIGVYEEIDTVTSRDGMPYCLEFGKQALKFVTRMYMEEARWFYQDHVPSLEEYRQVSSLSTIYQWIAYATMCGLGRQSAPKEAFDWLFSLPKMLVVSSDHCRLRDDMVSHEFEQKRGHAASSIQCYMKEHGVGKEEAMTAVRGIAEDDWKIMNGEILRLLNPPTGRDDVAAAAAVVPNHDVLQILVGLANVMETLYKEFDGYTNSDTSTKDMLMALFVTPFPV</sequence>